<dbReference type="Gene3D" id="3.40.630.30">
    <property type="match status" value="1"/>
</dbReference>
<evidence type="ECO:0000259" key="1">
    <source>
        <dbReference type="PROSITE" id="PS51186"/>
    </source>
</evidence>
<reference evidence="2 3" key="1">
    <citation type="submission" date="2020-08" db="EMBL/GenBank/DDBJ databases">
        <title>Genomic Encyclopedia of Type Strains, Phase IV (KMG-IV): sequencing the most valuable type-strain genomes for metagenomic binning, comparative biology and taxonomic classification.</title>
        <authorList>
            <person name="Goeker M."/>
        </authorList>
    </citation>
    <scope>NUCLEOTIDE SEQUENCE [LARGE SCALE GENOMIC DNA]</scope>
    <source>
        <strain evidence="2 3">YIM 65646</strain>
    </source>
</reference>
<evidence type="ECO:0000313" key="3">
    <source>
        <dbReference type="Proteomes" id="UP000548476"/>
    </source>
</evidence>
<dbReference type="AlphaFoldDB" id="A0A841FN91"/>
<feature type="domain" description="N-acetyltransferase" evidence="1">
    <location>
        <begin position="115"/>
        <end position="250"/>
    </location>
</feature>
<proteinExistence type="predicted"/>
<dbReference type="GO" id="GO:0016747">
    <property type="term" value="F:acyltransferase activity, transferring groups other than amino-acyl groups"/>
    <property type="evidence" value="ECO:0007669"/>
    <property type="project" value="InterPro"/>
</dbReference>
<keyword evidence="2" id="KW-0689">Ribosomal protein</keyword>
<dbReference type="EMBL" id="JACHGT010000013">
    <property type="protein sequence ID" value="MBB6037576.1"/>
    <property type="molecule type" value="Genomic_DNA"/>
</dbReference>
<dbReference type="PROSITE" id="PS51186">
    <property type="entry name" value="GNAT"/>
    <property type="match status" value="1"/>
</dbReference>
<dbReference type="CDD" id="cd04301">
    <property type="entry name" value="NAT_SF"/>
    <property type="match status" value="1"/>
</dbReference>
<keyword evidence="3" id="KW-1185">Reference proteome</keyword>
<accession>A0A841FN91</accession>
<protein>
    <submittedName>
        <fullName evidence="2">Ribosomal protein S18 acetylase RimI-like enzyme</fullName>
    </submittedName>
</protein>
<sequence>MDFDIQNHARANLLGSELHERVGRFICRFDPDSDNMYLNYAIPDDDTDPTPAELDELAAAFVAKDRKPRFEFLPSRSPKLADVLSAAGYTLHHRGQLMACGIGQVLDPPIPAGLSIVDAIDEDAFYAAASVQHPAFDDEIPTRDVAVRTATRLMSRGGRLAVAVTSDGLTVGAGQTSAPIDGIVEIGGIATAPEYRRRGIASAVTAYLTRTLHESGVRTVWLDPADAGAGRAYGKAGFQVVGEIFHMVRE</sequence>
<dbReference type="RefSeq" id="WP_184790402.1">
    <property type="nucleotide sequence ID" value="NZ_BONT01000054.1"/>
</dbReference>
<gene>
    <name evidence="2" type="ORF">HNR73_005454</name>
</gene>
<dbReference type="InterPro" id="IPR000182">
    <property type="entry name" value="GNAT_dom"/>
</dbReference>
<dbReference type="Proteomes" id="UP000548476">
    <property type="component" value="Unassembled WGS sequence"/>
</dbReference>
<keyword evidence="2" id="KW-0687">Ribonucleoprotein</keyword>
<name>A0A841FN91_9ACTN</name>
<dbReference type="GO" id="GO:0005840">
    <property type="term" value="C:ribosome"/>
    <property type="evidence" value="ECO:0007669"/>
    <property type="project" value="UniProtKB-KW"/>
</dbReference>
<evidence type="ECO:0000313" key="2">
    <source>
        <dbReference type="EMBL" id="MBB6037576.1"/>
    </source>
</evidence>
<comment type="caution">
    <text evidence="2">The sequence shown here is derived from an EMBL/GenBank/DDBJ whole genome shotgun (WGS) entry which is preliminary data.</text>
</comment>
<dbReference type="InterPro" id="IPR016181">
    <property type="entry name" value="Acyl_CoA_acyltransferase"/>
</dbReference>
<dbReference type="Pfam" id="PF00583">
    <property type="entry name" value="Acetyltransf_1"/>
    <property type="match status" value="1"/>
</dbReference>
<organism evidence="2 3">
    <name type="scientific">Phytomonospora endophytica</name>
    <dbReference type="NCBI Taxonomy" id="714109"/>
    <lineage>
        <taxon>Bacteria</taxon>
        <taxon>Bacillati</taxon>
        <taxon>Actinomycetota</taxon>
        <taxon>Actinomycetes</taxon>
        <taxon>Micromonosporales</taxon>
        <taxon>Micromonosporaceae</taxon>
        <taxon>Phytomonospora</taxon>
    </lineage>
</organism>
<dbReference type="SUPFAM" id="SSF55729">
    <property type="entry name" value="Acyl-CoA N-acyltransferases (Nat)"/>
    <property type="match status" value="1"/>
</dbReference>